<evidence type="ECO:0008006" key="9">
    <source>
        <dbReference type="Google" id="ProtNLM"/>
    </source>
</evidence>
<dbReference type="GO" id="GO:0016020">
    <property type="term" value="C:membrane"/>
    <property type="evidence" value="ECO:0007669"/>
    <property type="project" value="UniProtKB-SubCell"/>
</dbReference>
<dbReference type="GO" id="GO:0055085">
    <property type="term" value="P:transmembrane transport"/>
    <property type="evidence" value="ECO:0007669"/>
    <property type="project" value="InterPro"/>
</dbReference>
<feature type="transmembrane region" description="Helical" evidence="6">
    <location>
        <begin position="276"/>
        <end position="301"/>
    </location>
</feature>
<evidence type="ECO:0000256" key="4">
    <source>
        <dbReference type="ARBA" id="ARBA00023136"/>
    </source>
</evidence>
<dbReference type="PANTHER" id="PTHR31274:SF1">
    <property type="entry name" value="AGL149CP"/>
    <property type="match status" value="1"/>
</dbReference>
<sequence>MCATSNWGNLPTAVVLSVTQVAPFNPATDPDLGVSFVSIFIVAYFLGFWVSGAAHSLSWDYLPNVPQGQDAESKVSWSEKPFGSWFYRKILRRPIINTVSNESPDESNIEKNGIGERPKSLSNSDNQLESQSQISNIYLSQGTQTISQPVNTQTVVSGSNEVLSIPYENLPLPLYRRLPQLPIFRQLHRILSILATPITVSLIISIPIALVQPLKALFVDTTAQGGPDWKGPDGRPPLFFIIDTASFVGGLAVPLGLILLGASFARLKLPRPLSRLPLTAMIAVTIGKMVVLPVFGVFVVQAMQIRENKAERFVAIFLAGTPAAVKALAAIAIALL</sequence>
<feature type="transmembrane region" description="Helical" evidence="6">
    <location>
        <begin position="313"/>
        <end position="335"/>
    </location>
</feature>
<evidence type="ECO:0000256" key="5">
    <source>
        <dbReference type="SAM" id="MobiDB-lite"/>
    </source>
</evidence>
<keyword evidence="4 6" id="KW-0472">Membrane</keyword>
<organism evidence="7 8">
    <name type="scientific">Clathrus columnatus</name>
    <dbReference type="NCBI Taxonomy" id="1419009"/>
    <lineage>
        <taxon>Eukaryota</taxon>
        <taxon>Fungi</taxon>
        <taxon>Dikarya</taxon>
        <taxon>Basidiomycota</taxon>
        <taxon>Agaricomycotina</taxon>
        <taxon>Agaricomycetes</taxon>
        <taxon>Phallomycetidae</taxon>
        <taxon>Phallales</taxon>
        <taxon>Clathraceae</taxon>
        <taxon>Clathrus</taxon>
    </lineage>
</organism>
<evidence type="ECO:0000256" key="3">
    <source>
        <dbReference type="ARBA" id="ARBA00022989"/>
    </source>
</evidence>
<feature type="transmembrane region" description="Helical" evidence="6">
    <location>
        <begin position="32"/>
        <end position="50"/>
    </location>
</feature>
<keyword evidence="8" id="KW-1185">Reference proteome</keyword>
<feature type="region of interest" description="Disordered" evidence="5">
    <location>
        <begin position="101"/>
        <end position="126"/>
    </location>
</feature>
<dbReference type="EMBL" id="BPWL01000006">
    <property type="protein sequence ID" value="GJJ11276.1"/>
    <property type="molecule type" value="Genomic_DNA"/>
</dbReference>
<evidence type="ECO:0000313" key="7">
    <source>
        <dbReference type="EMBL" id="GJJ11276.1"/>
    </source>
</evidence>
<protein>
    <recommendedName>
        <fullName evidence="9">PIN-like protein</fullName>
    </recommendedName>
</protein>
<dbReference type="PANTHER" id="PTHR31274">
    <property type="entry name" value="PROTEIN ECM3"/>
    <property type="match status" value="1"/>
</dbReference>
<comment type="caution">
    <text evidence="7">The sequence shown here is derived from an EMBL/GenBank/DDBJ whole genome shotgun (WGS) entry which is preliminary data.</text>
</comment>
<accession>A0AAV5AE70</accession>
<dbReference type="InterPro" id="IPR004776">
    <property type="entry name" value="Mem_transp_PIN-like"/>
</dbReference>
<gene>
    <name evidence="7" type="ORF">Clacol_005508</name>
</gene>
<comment type="subcellular location">
    <subcellularLocation>
        <location evidence="1">Membrane</location>
        <topology evidence="1">Multi-pass membrane protein</topology>
    </subcellularLocation>
</comment>
<proteinExistence type="predicted"/>
<dbReference type="InterPro" id="IPR040254">
    <property type="entry name" value="Ecm3-like"/>
</dbReference>
<dbReference type="Proteomes" id="UP001050691">
    <property type="component" value="Unassembled WGS sequence"/>
</dbReference>
<keyword evidence="2 6" id="KW-0812">Transmembrane</keyword>
<evidence type="ECO:0000256" key="1">
    <source>
        <dbReference type="ARBA" id="ARBA00004141"/>
    </source>
</evidence>
<dbReference type="AlphaFoldDB" id="A0AAV5AE70"/>
<feature type="transmembrane region" description="Helical" evidence="6">
    <location>
        <begin position="190"/>
        <end position="210"/>
    </location>
</feature>
<keyword evidence="3 6" id="KW-1133">Transmembrane helix</keyword>
<dbReference type="Pfam" id="PF03547">
    <property type="entry name" value="Mem_trans"/>
    <property type="match status" value="1"/>
</dbReference>
<name>A0AAV5AE70_9AGAM</name>
<feature type="transmembrane region" description="Helical" evidence="6">
    <location>
        <begin position="238"/>
        <end position="264"/>
    </location>
</feature>
<evidence type="ECO:0000256" key="2">
    <source>
        <dbReference type="ARBA" id="ARBA00022692"/>
    </source>
</evidence>
<evidence type="ECO:0000313" key="8">
    <source>
        <dbReference type="Proteomes" id="UP001050691"/>
    </source>
</evidence>
<evidence type="ECO:0000256" key="6">
    <source>
        <dbReference type="SAM" id="Phobius"/>
    </source>
</evidence>
<reference evidence="7" key="1">
    <citation type="submission" date="2021-10" db="EMBL/GenBank/DDBJ databases">
        <title>De novo Genome Assembly of Clathrus columnatus (Basidiomycota, Fungi) Using Illumina and Nanopore Sequence Data.</title>
        <authorList>
            <person name="Ogiso-Tanaka E."/>
            <person name="Itagaki H."/>
            <person name="Hosoya T."/>
            <person name="Hosaka K."/>
        </authorList>
    </citation>
    <scope>NUCLEOTIDE SEQUENCE</scope>
    <source>
        <strain evidence="7">MO-923</strain>
    </source>
</reference>